<evidence type="ECO:0000313" key="3">
    <source>
        <dbReference type="EMBL" id="MXP38563.1"/>
    </source>
</evidence>
<reference evidence="2 5" key="2">
    <citation type="submission" date="2020-08" db="EMBL/GenBank/DDBJ databases">
        <title>Genomic Encyclopedia of Type Strains, Phase IV (KMG-IV): sequencing the most valuable type-strain genomes for metagenomic binning, comparative biology and taxonomic classification.</title>
        <authorList>
            <person name="Goeker M."/>
        </authorList>
    </citation>
    <scope>NUCLEOTIDE SEQUENCE [LARGE SCALE GENOMIC DNA]</scope>
    <source>
        <strain evidence="2 5">DSM 8510</strain>
    </source>
</reference>
<proteinExistence type="predicted"/>
<sequence length="386" mass="42090">MKRYFAHWEGLPPEFDWDARFADYLKEAIAAPDRRSFSIATMRLFASLENGHSSFSDRLLDEEPTLPFHARPIEGKWTVTASWIAELSPGDVIVTIDGTPIDLWVAPLRAIVAQSDARAKDRVLLLQGRALWPQRVRLGLASGKIVSVDRAEPQGDRRPTPKPFEVETTVRTDGVVVIRIPSFDEPKFESAAVAAVKAHAGAPLILFDVRGNGGGNTPSDLLTTIMDNPYAGTIVNTPMTIAESDAQASFSVDAAPPRVMIRYGPERIQPTADAITGPMAVLMDGGCGSACEDFVIRFQSGKRGPLLGEASFGSTGQPYFVQSPQWKMWMRISTKREYLPDGRPFEGVGVTPDIAVPQHISDLSAKGDPWLERALAAIRAAPATKQ</sequence>
<organism evidence="3 4">
    <name type="scientific">Erythrobacter ramosus</name>
    <dbReference type="NCBI Taxonomy" id="35811"/>
    <lineage>
        <taxon>Bacteria</taxon>
        <taxon>Pseudomonadati</taxon>
        <taxon>Pseudomonadota</taxon>
        <taxon>Alphaproteobacteria</taxon>
        <taxon>Sphingomonadales</taxon>
        <taxon>Erythrobacteraceae</taxon>
        <taxon>Erythrobacter/Porphyrobacter group</taxon>
        <taxon>Erythrobacter</taxon>
    </lineage>
</organism>
<dbReference type="GO" id="GO:0004252">
    <property type="term" value="F:serine-type endopeptidase activity"/>
    <property type="evidence" value="ECO:0007669"/>
    <property type="project" value="UniProtKB-EC"/>
</dbReference>
<dbReference type="EMBL" id="JACICE010000002">
    <property type="protein sequence ID" value="MBB3776355.1"/>
    <property type="molecule type" value="Genomic_DNA"/>
</dbReference>
<reference evidence="3 4" key="1">
    <citation type="submission" date="2019-12" db="EMBL/GenBank/DDBJ databases">
        <title>Genomic-based taxomic classification of the family Erythrobacteraceae.</title>
        <authorList>
            <person name="Xu L."/>
        </authorList>
    </citation>
    <scope>NUCLEOTIDE SEQUENCE [LARGE SCALE GENOMIC DNA]</scope>
    <source>
        <strain evidence="3 4">JCM 10282</strain>
    </source>
</reference>
<evidence type="ECO:0000313" key="4">
    <source>
        <dbReference type="Proteomes" id="UP000430021"/>
    </source>
</evidence>
<gene>
    <name evidence="2" type="ORF">FHS52_002324</name>
    <name evidence="3" type="ORF">GRI59_08065</name>
</gene>
<dbReference type="PANTHER" id="PTHR32060">
    <property type="entry name" value="TAIL-SPECIFIC PROTEASE"/>
    <property type="match status" value="1"/>
</dbReference>
<keyword evidence="5" id="KW-1185">Reference proteome</keyword>
<dbReference type="SUPFAM" id="SSF52096">
    <property type="entry name" value="ClpP/crotonase"/>
    <property type="match status" value="1"/>
</dbReference>
<name>A0A6I4UMB5_9SPHN</name>
<dbReference type="GO" id="GO:0006508">
    <property type="term" value="P:proteolysis"/>
    <property type="evidence" value="ECO:0007669"/>
    <property type="project" value="UniProtKB-KW"/>
</dbReference>
<dbReference type="GO" id="GO:0007165">
    <property type="term" value="P:signal transduction"/>
    <property type="evidence" value="ECO:0007669"/>
    <property type="project" value="TreeGrafter"/>
</dbReference>
<evidence type="ECO:0000313" key="2">
    <source>
        <dbReference type="EMBL" id="MBB3776355.1"/>
    </source>
</evidence>
<dbReference type="InterPro" id="IPR005151">
    <property type="entry name" value="Tail-specific_protease"/>
</dbReference>
<keyword evidence="2" id="KW-0378">Hydrolase</keyword>
<comment type="caution">
    <text evidence="3">The sequence shown here is derived from an EMBL/GenBank/DDBJ whole genome shotgun (WGS) entry which is preliminary data.</text>
</comment>
<accession>A0A6I4UMB5</accession>
<dbReference type="GO" id="GO:0030288">
    <property type="term" value="C:outer membrane-bounded periplasmic space"/>
    <property type="evidence" value="ECO:0007669"/>
    <property type="project" value="TreeGrafter"/>
</dbReference>
<dbReference type="Proteomes" id="UP000548685">
    <property type="component" value="Unassembled WGS sequence"/>
</dbReference>
<dbReference type="EC" id="3.4.21.102" evidence="2"/>
<keyword evidence="2" id="KW-0645">Protease</keyword>
<dbReference type="OrthoDB" id="5480566at2"/>
<dbReference type="SMART" id="SM00245">
    <property type="entry name" value="TSPc"/>
    <property type="match status" value="1"/>
</dbReference>
<dbReference type="Proteomes" id="UP000430021">
    <property type="component" value="Unassembled WGS sequence"/>
</dbReference>
<dbReference type="EMBL" id="WTYB01000002">
    <property type="protein sequence ID" value="MXP38563.1"/>
    <property type="molecule type" value="Genomic_DNA"/>
</dbReference>
<dbReference type="AlphaFoldDB" id="A0A6I4UMB5"/>
<dbReference type="Pfam" id="PF03572">
    <property type="entry name" value="Peptidase_S41"/>
    <property type="match status" value="1"/>
</dbReference>
<dbReference type="RefSeq" id="WP_160760705.1">
    <property type="nucleotide sequence ID" value="NZ_BAAADZ010000010.1"/>
</dbReference>
<dbReference type="PANTHER" id="PTHR32060:SF30">
    <property type="entry name" value="CARBOXY-TERMINAL PROCESSING PROTEASE CTPA"/>
    <property type="match status" value="1"/>
</dbReference>
<protein>
    <submittedName>
        <fullName evidence="2">Carboxyl-terminal processing protease</fullName>
        <ecNumber evidence="2">3.4.21.102</ecNumber>
    </submittedName>
    <submittedName>
        <fullName evidence="3">Peptidase S41</fullName>
    </submittedName>
</protein>
<dbReference type="InterPro" id="IPR029045">
    <property type="entry name" value="ClpP/crotonase-like_dom_sf"/>
</dbReference>
<feature type="domain" description="Tail specific protease" evidence="1">
    <location>
        <begin position="143"/>
        <end position="357"/>
    </location>
</feature>
<evidence type="ECO:0000313" key="5">
    <source>
        <dbReference type="Proteomes" id="UP000548685"/>
    </source>
</evidence>
<dbReference type="Gene3D" id="3.90.226.10">
    <property type="entry name" value="2-enoyl-CoA Hydratase, Chain A, domain 1"/>
    <property type="match status" value="1"/>
</dbReference>
<evidence type="ECO:0000259" key="1">
    <source>
        <dbReference type="SMART" id="SM00245"/>
    </source>
</evidence>